<keyword evidence="4" id="KW-1185">Reference proteome</keyword>
<protein>
    <submittedName>
        <fullName evidence="3">GNAT family N-acetyltransferase</fullName>
    </submittedName>
</protein>
<dbReference type="PANTHER" id="PTHR10545">
    <property type="entry name" value="DIAMINE N-ACETYLTRANSFERASE"/>
    <property type="match status" value="1"/>
</dbReference>
<dbReference type="InterPro" id="IPR016181">
    <property type="entry name" value="Acyl_CoA_acyltransferase"/>
</dbReference>
<gene>
    <name evidence="3" type="ORF">H6A13_06625</name>
</gene>
<dbReference type="InterPro" id="IPR051016">
    <property type="entry name" value="Diverse_Substrate_AcTransf"/>
</dbReference>
<comment type="caution">
    <text evidence="3">The sequence shown here is derived from an EMBL/GenBank/DDBJ whole genome shotgun (WGS) entry which is preliminary data.</text>
</comment>
<dbReference type="SUPFAM" id="SSF55729">
    <property type="entry name" value="Acyl-CoA N-acyltransferases (Nat)"/>
    <property type="match status" value="1"/>
</dbReference>
<dbReference type="AlphaFoldDB" id="A0A939BAH4"/>
<keyword evidence="2" id="KW-0012">Acyltransferase</keyword>
<name>A0A939BAH4_9CLOT</name>
<evidence type="ECO:0000256" key="1">
    <source>
        <dbReference type="ARBA" id="ARBA00022679"/>
    </source>
</evidence>
<dbReference type="InterPro" id="IPR000182">
    <property type="entry name" value="GNAT_dom"/>
</dbReference>
<evidence type="ECO:0000256" key="2">
    <source>
        <dbReference type="ARBA" id="ARBA00023315"/>
    </source>
</evidence>
<evidence type="ECO:0000313" key="4">
    <source>
        <dbReference type="Proteomes" id="UP000713880"/>
    </source>
</evidence>
<dbReference type="Proteomes" id="UP000713880">
    <property type="component" value="Unassembled WGS sequence"/>
</dbReference>
<dbReference type="PROSITE" id="PS51186">
    <property type="entry name" value="GNAT"/>
    <property type="match status" value="1"/>
</dbReference>
<dbReference type="Pfam" id="PF00583">
    <property type="entry name" value="Acetyltransf_1"/>
    <property type="match status" value="1"/>
</dbReference>
<dbReference type="GO" id="GO:0008080">
    <property type="term" value="F:N-acetyltransferase activity"/>
    <property type="evidence" value="ECO:0007669"/>
    <property type="project" value="UniProtKB-ARBA"/>
</dbReference>
<dbReference type="PANTHER" id="PTHR10545:SF29">
    <property type="entry name" value="GH14572P-RELATED"/>
    <property type="match status" value="1"/>
</dbReference>
<dbReference type="RefSeq" id="WP_204908827.1">
    <property type="nucleotide sequence ID" value="NZ_JACJLV010000017.1"/>
</dbReference>
<reference evidence="3" key="2">
    <citation type="journal article" date="2021" name="Sci. Rep.">
        <title>The distribution of antibiotic resistance genes in chicken gut microbiota commensals.</title>
        <authorList>
            <person name="Juricova H."/>
            <person name="Matiasovicova J."/>
            <person name="Kubasova T."/>
            <person name="Cejkova D."/>
            <person name="Rychlik I."/>
        </authorList>
    </citation>
    <scope>NUCLEOTIDE SEQUENCE</scope>
    <source>
        <strain evidence="3">An420c</strain>
    </source>
</reference>
<sequence>MTEEKAQIKNHGNIGFRYAKGKDAGLVLEFLKRLSEYEKAEEHLVSTPELLQEELERDNGAKALFVLADGKEVGMALFFRNFSGYLGRAGIFIDALLVLEEYRGKGYGRALFEELKKEAARMGGARMEWLCLTWNTPSMEFYRKNGGQLMDTFATYRLPLE</sequence>
<evidence type="ECO:0000313" key="3">
    <source>
        <dbReference type="EMBL" id="MBM6826778.1"/>
    </source>
</evidence>
<dbReference type="EMBL" id="JACJLV010000017">
    <property type="protein sequence ID" value="MBM6826778.1"/>
    <property type="molecule type" value="Genomic_DNA"/>
</dbReference>
<proteinExistence type="predicted"/>
<reference evidence="3" key="1">
    <citation type="submission" date="2020-08" db="EMBL/GenBank/DDBJ databases">
        <authorList>
            <person name="Cejkova D."/>
            <person name="Kubasova T."/>
            <person name="Jahodarova E."/>
            <person name="Rychlik I."/>
        </authorList>
    </citation>
    <scope>NUCLEOTIDE SEQUENCE</scope>
    <source>
        <strain evidence="3">An420c</strain>
    </source>
</reference>
<organism evidence="3 4">
    <name type="scientific">Mordavella massiliensis</name>
    <dbReference type="NCBI Taxonomy" id="1871024"/>
    <lineage>
        <taxon>Bacteria</taxon>
        <taxon>Bacillati</taxon>
        <taxon>Bacillota</taxon>
        <taxon>Clostridia</taxon>
        <taxon>Eubacteriales</taxon>
        <taxon>Clostridiaceae</taxon>
        <taxon>Mordavella</taxon>
    </lineage>
</organism>
<dbReference type="CDD" id="cd04301">
    <property type="entry name" value="NAT_SF"/>
    <property type="match status" value="1"/>
</dbReference>
<dbReference type="Gene3D" id="3.40.630.30">
    <property type="match status" value="1"/>
</dbReference>
<accession>A0A939BAH4</accession>
<keyword evidence="1" id="KW-0808">Transferase</keyword>